<accession>A0A812D4W4</accession>
<feature type="transmembrane region" description="Helical" evidence="1">
    <location>
        <begin position="765"/>
        <end position="793"/>
    </location>
</feature>
<evidence type="ECO:0000259" key="2">
    <source>
        <dbReference type="Pfam" id="PF09324"/>
    </source>
</evidence>
<feature type="domain" description="Mon2 C-terminal" evidence="3">
    <location>
        <begin position="383"/>
        <end position="422"/>
    </location>
</feature>
<dbReference type="Pfam" id="PF16206">
    <property type="entry name" value="Mon2_C"/>
    <property type="match status" value="1"/>
</dbReference>
<dbReference type="AlphaFoldDB" id="A0A812D4W4"/>
<feature type="transmembrane region" description="Helical" evidence="1">
    <location>
        <begin position="733"/>
        <end position="753"/>
    </location>
</feature>
<evidence type="ECO:0000313" key="5">
    <source>
        <dbReference type="Proteomes" id="UP000597762"/>
    </source>
</evidence>
<feature type="transmembrane region" description="Helical" evidence="1">
    <location>
        <begin position="676"/>
        <end position="697"/>
    </location>
</feature>
<dbReference type="OrthoDB" id="294853at2759"/>
<keyword evidence="1" id="KW-1133">Transmembrane helix</keyword>
<evidence type="ECO:0000259" key="3">
    <source>
        <dbReference type="Pfam" id="PF16206"/>
    </source>
</evidence>
<evidence type="ECO:0000313" key="4">
    <source>
        <dbReference type="EMBL" id="CAE1291411.1"/>
    </source>
</evidence>
<name>A0A812D4W4_ACAPH</name>
<feature type="transmembrane region" description="Helical" evidence="1">
    <location>
        <begin position="610"/>
        <end position="637"/>
    </location>
</feature>
<dbReference type="Pfam" id="PF09324">
    <property type="entry name" value="Sec7-like_HDS"/>
    <property type="match status" value="1"/>
</dbReference>
<protein>
    <submittedName>
        <fullName evidence="4">Protein MON2 homolog</fullName>
    </submittedName>
</protein>
<comment type="caution">
    <text evidence="4">The sequence shown here is derived from an EMBL/GenBank/DDBJ whole genome shotgun (WGS) entry which is preliminary data.</text>
</comment>
<dbReference type="Proteomes" id="UP000597762">
    <property type="component" value="Unassembled WGS sequence"/>
</dbReference>
<organism evidence="4 5">
    <name type="scientific">Acanthosepion pharaonis</name>
    <name type="common">Pharaoh cuttlefish</name>
    <name type="synonym">Sepia pharaonis</name>
    <dbReference type="NCBI Taxonomy" id="158019"/>
    <lineage>
        <taxon>Eukaryota</taxon>
        <taxon>Metazoa</taxon>
        <taxon>Spiralia</taxon>
        <taxon>Lophotrochozoa</taxon>
        <taxon>Mollusca</taxon>
        <taxon>Cephalopoda</taxon>
        <taxon>Coleoidea</taxon>
        <taxon>Decapodiformes</taxon>
        <taxon>Sepiida</taxon>
        <taxon>Sepiina</taxon>
        <taxon>Sepiidae</taxon>
        <taxon>Acanthosepion</taxon>
    </lineage>
</organism>
<evidence type="ECO:0000256" key="1">
    <source>
        <dbReference type="SAM" id="Phobius"/>
    </source>
</evidence>
<feature type="transmembrane region" description="Helical" evidence="1">
    <location>
        <begin position="704"/>
        <end position="727"/>
    </location>
</feature>
<feature type="transmembrane region" description="Helical" evidence="1">
    <location>
        <begin position="560"/>
        <end position="590"/>
    </location>
</feature>
<reference evidence="4" key="1">
    <citation type="submission" date="2021-01" db="EMBL/GenBank/DDBJ databases">
        <authorList>
            <person name="Li R."/>
            <person name="Bekaert M."/>
        </authorList>
    </citation>
    <scope>NUCLEOTIDE SEQUENCE</scope>
    <source>
        <strain evidence="4">Farmed</strain>
    </source>
</reference>
<sequence length="808" mass="91243">MSLAVFRKQSLESLSSSMWQSLESVSFFQYVAVFRKRVFLPVKSLKRVFLPKACLSSSMWQSLESVSFFQYVAVFRKRVFLPKACLSSSIESVSLVCGSVSFFSMWQSLSVSFFQYVAVFKRVFLQYVAVFRKRVFLPRVFLPVWQSLESVSFFSIWQSLESVSFFQYVAVFRKACLSSSMCQSFHMWQSLESVSFFQYVAVFKRVFLPVCGSLFMAVFRSVSFFQYVAVFRKRVFLPVSWQSLESVSFFQYLAVFRKRVFLPVSAVSLFPVCQHPHAAMRSWGAEATTSLVKAALSHTYDPPLHVNLKLQSAILTPLQELSTISHPDIRQKQVESVFQILHSNGDTLVHGWPLVLGVIGALTNDQSEKLVQNSFMSLQLVVTDFLPMIPCKYLLVCVEVASKFGLQSQELNVSLTAIGLLLFFLIPFFGIFLLSQVEALCSDETACWLLFKTSFDHYSPQHSATFLMFFHLFNTLHLFLIWWMLSPPFSSFSLQFAFCCPQSLSHSLSLFFYFLLNYPSVTIFLLFHSFTLSCSLPLLLSLALFLFYSLLLSSSFTISFFLFFLLSLVILLFYFLLFILFYSLLLTLLLSYSPSLSSLFSPLSYSLSLLLSYSLSCSPPLLFTLLLSSSLIHSLALLLSCSLSCSPPLLFTLLLSSSLIHSLALLLSYSLSCSPFLFLSCSLSSSLIHPLALLLSYSPSSSPPLLFTLLLSSSLIHSLALLLSYSLSCSPPLLFTLSLSFSLSLLLCPPLFFSLSPPLLLSLALFYSISLALLLTFLLVSLFIALSHFFFFFNFSSHSPLGFSPPPF</sequence>
<feature type="transmembrane region" description="Helical" evidence="1">
    <location>
        <begin position="206"/>
        <end position="229"/>
    </location>
</feature>
<gene>
    <name evidence="4" type="ORF">SPHA_48742</name>
</gene>
<feature type="transmembrane region" description="Helical" evidence="1">
    <location>
        <begin position="413"/>
        <end position="434"/>
    </location>
</feature>
<feature type="domain" description="Mon2/Sec7/BIG1-like HDS" evidence="2">
    <location>
        <begin position="303"/>
        <end position="379"/>
    </location>
</feature>
<keyword evidence="1" id="KW-0812">Transmembrane</keyword>
<proteinExistence type="predicted"/>
<dbReference type="EMBL" id="CAHIKZ030002733">
    <property type="protein sequence ID" value="CAE1291411.1"/>
    <property type="molecule type" value="Genomic_DNA"/>
</dbReference>
<feature type="transmembrane region" description="Helical" evidence="1">
    <location>
        <begin position="464"/>
        <end position="485"/>
    </location>
</feature>
<dbReference type="InterPro" id="IPR032817">
    <property type="entry name" value="Mon2_C"/>
</dbReference>
<keyword evidence="5" id="KW-1185">Reference proteome</keyword>
<dbReference type="InterPro" id="IPR015403">
    <property type="entry name" value="Mon2/Sec7/BIG1-like_HDS"/>
</dbReference>
<keyword evidence="1" id="KW-0472">Membrane</keyword>